<dbReference type="InterPro" id="IPR016195">
    <property type="entry name" value="Pol/histidinol_Pase-like"/>
</dbReference>
<dbReference type="PANTHER" id="PTHR42924:SF3">
    <property type="entry name" value="POLYMERASE_HISTIDINOL PHOSPHATASE N-TERMINAL DOMAIN-CONTAINING PROTEIN"/>
    <property type="match status" value="1"/>
</dbReference>
<sequence>MSQLPFARPGRFFRGNLHAHSTNSDGQATPEQIVEAYRRQGYDFIAVTDHFLERYGFPITDTTALRTPGFTTLLGAELHAPALSNGELWHILAVGLPHDFAPPRPGESGPELAARAAEAGAFVGLAHPAWYCLTIDEARSVEAAHAVEVYNETCALDNDRGESWYVADLLLSEGRRLTAFGADDTHLKDDRPDAFGAWVWVRAERLEPDALLEALKTGAYYTSQGPLIHDIQLDDRELAIRCSPVSSIFVSGAGRKTMHVHGHRLTEWRCSLEPFLGSYCRVTLVDAAGKRAWSNPIWLDR</sequence>
<proteinExistence type="predicted"/>
<dbReference type="GO" id="GO:0004534">
    <property type="term" value="F:5'-3' RNA exonuclease activity"/>
    <property type="evidence" value="ECO:0007669"/>
    <property type="project" value="TreeGrafter"/>
</dbReference>
<accession>A0A7C2W7A5</accession>
<dbReference type="Gene3D" id="3.20.20.140">
    <property type="entry name" value="Metal-dependent hydrolases"/>
    <property type="match status" value="1"/>
</dbReference>
<name>A0A7C2W7A5_9BACT</name>
<dbReference type="SUPFAM" id="SSF89550">
    <property type="entry name" value="PHP domain-like"/>
    <property type="match status" value="1"/>
</dbReference>
<dbReference type="InterPro" id="IPR052018">
    <property type="entry name" value="PHP_domain"/>
</dbReference>
<dbReference type="AlphaFoldDB" id="A0A7C2W7A5"/>
<organism evidence="2">
    <name type="scientific">Thermorudis sp</name>
    <dbReference type="NCBI Taxonomy" id="1969470"/>
    <lineage>
        <taxon>Bacteria</taxon>
        <taxon>Pseudomonadati</taxon>
        <taxon>Thermomicrobiota</taxon>
        <taxon>Thermomicrobia</taxon>
        <taxon>Thermomicrobia incertae sedis</taxon>
        <taxon>Thermorudis</taxon>
    </lineage>
</organism>
<evidence type="ECO:0000313" key="2">
    <source>
        <dbReference type="EMBL" id="HEX70867.1"/>
    </source>
</evidence>
<reference evidence="2" key="1">
    <citation type="journal article" date="2020" name="mSystems">
        <title>Genome- and Community-Level Interaction Insights into Carbon Utilization and Element Cycling Functions of Hydrothermarchaeota in Hydrothermal Sediment.</title>
        <authorList>
            <person name="Zhou Z."/>
            <person name="Liu Y."/>
            <person name="Xu W."/>
            <person name="Pan J."/>
            <person name="Luo Z.H."/>
            <person name="Li M."/>
        </authorList>
    </citation>
    <scope>NUCLEOTIDE SEQUENCE [LARGE SCALE GENOMIC DNA]</scope>
    <source>
        <strain evidence="2">SpSt-192</strain>
    </source>
</reference>
<protein>
    <submittedName>
        <fullName evidence="2">Phosphotransferase</fullName>
    </submittedName>
</protein>
<comment type="caution">
    <text evidence="2">The sequence shown here is derived from an EMBL/GenBank/DDBJ whole genome shotgun (WGS) entry which is preliminary data.</text>
</comment>
<feature type="domain" description="Polymerase/histidinol phosphatase N-terminal" evidence="1">
    <location>
        <begin position="15"/>
        <end position="82"/>
    </location>
</feature>
<dbReference type="SMART" id="SM00481">
    <property type="entry name" value="POLIIIAc"/>
    <property type="match status" value="1"/>
</dbReference>
<dbReference type="GO" id="GO:0016740">
    <property type="term" value="F:transferase activity"/>
    <property type="evidence" value="ECO:0007669"/>
    <property type="project" value="UniProtKB-KW"/>
</dbReference>
<dbReference type="InterPro" id="IPR004013">
    <property type="entry name" value="PHP_dom"/>
</dbReference>
<gene>
    <name evidence="2" type="ORF">ENP13_06445</name>
</gene>
<dbReference type="NCBIfam" id="NF038032">
    <property type="entry name" value="CehA_McbA_metalo"/>
    <property type="match status" value="1"/>
</dbReference>
<dbReference type="Pfam" id="PF02811">
    <property type="entry name" value="PHP"/>
    <property type="match status" value="1"/>
</dbReference>
<evidence type="ECO:0000259" key="1">
    <source>
        <dbReference type="SMART" id="SM00481"/>
    </source>
</evidence>
<dbReference type="PANTHER" id="PTHR42924">
    <property type="entry name" value="EXONUCLEASE"/>
    <property type="match status" value="1"/>
</dbReference>
<dbReference type="GO" id="GO:0035312">
    <property type="term" value="F:5'-3' DNA exonuclease activity"/>
    <property type="evidence" value="ECO:0007669"/>
    <property type="project" value="TreeGrafter"/>
</dbReference>
<dbReference type="InterPro" id="IPR003141">
    <property type="entry name" value="Pol/His_phosphatase_N"/>
</dbReference>
<dbReference type="EMBL" id="DSID01000484">
    <property type="protein sequence ID" value="HEX70867.1"/>
    <property type="molecule type" value="Genomic_DNA"/>
</dbReference>
<keyword evidence="2" id="KW-0808">Transferase</keyword>